<organism evidence="1 2">
    <name type="scientific">Pullulanibacillus pueri</name>
    <dbReference type="NCBI Taxonomy" id="1437324"/>
    <lineage>
        <taxon>Bacteria</taxon>
        <taxon>Bacillati</taxon>
        <taxon>Bacillota</taxon>
        <taxon>Bacilli</taxon>
        <taxon>Bacillales</taxon>
        <taxon>Sporolactobacillaceae</taxon>
        <taxon>Pullulanibacillus</taxon>
    </lineage>
</organism>
<accession>A0A8J2ZZ52</accession>
<dbReference type="Proteomes" id="UP000656813">
    <property type="component" value="Unassembled WGS sequence"/>
</dbReference>
<gene>
    <name evidence="1" type="ORF">GCM10007096_36140</name>
</gene>
<proteinExistence type="predicted"/>
<comment type="caution">
    <text evidence="1">The sequence shown here is derived from an EMBL/GenBank/DDBJ whole genome shotgun (WGS) entry which is preliminary data.</text>
</comment>
<name>A0A8J2ZZ52_9BACL</name>
<reference evidence="1" key="1">
    <citation type="journal article" date="2014" name="Int. J. Syst. Evol. Microbiol.">
        <title>Complete genome sequence of Corynebacterium casei LMG S-19264T (=DSM 44701T), isolated from a smear-ripened cheese.</title>
        <authorList>
            <consortium name="US DOE Joint Genome Institute (JGI-PGF)"/>
            <person name="Walter F."/>
            <person name="Albersmeier A."/>
            <person name="Kalinowski J."/>
            <person name="Ruckert C."/>
        </authorList>
    </citation>
    <scope>NUCLEOTIDE SEQUENCE</scope>
    <source>
        <strain evidence="1">CGMCC 1.12777</strain>
    </source>
</reference>
<sequence>MLASTLSHGRDVFSRSSLVASAHFGMDEWCSKMDLRTRAIPEGVSRLPIQSTEFADAAYW</sequence>
<dbReference type="EMBL" id="BMFV01000036">
    <property type="protein sequence ID" value="GGH87040.1"/>
    <property type="molecule type" value="Genomic_DNA"/>
</dbReference>
<keyword evidence="2" id="KW-1185">Reference proteome</keyword>
<reference evidence="1" key="2">
    <citation type="submission" date="2020-09" db="EMBL/GenBank/DDBJ databases">
        <authorList>
            <person name="Sun Q."/>
            <person name="Zhou Y."/>
        </authorList>
    </citation>
    <scope>NUCLEOTIDE SEQUENCE</scope>
    <source>
        <strain evidence="1">CGMCC 1.12777</strain>
    </source>
</reference>
<dbReference type="AlphaFoldDB" id="A0A8J2ZZ52"/>
<dbReference type="RefSeq" id="WP_188498784.1">
    <property type="nucleotide sequence ID" value="NZ_BMFV01000036.1"/>
</dbReference>
<evidence type="ECO:0000313" key="1">
    <source>
        <dbReference type="EMBL" id="GGH87040.1"/>
    </source>
</evidence>
<evidence type="ECO:0000313" key="2">
    <source>
        <dbReference type="Proteomes" id="UP000656813"/>
    </source>
</evidence>
<protein>
    <submittedName>
        <fullName evidence="1">Uncharacterized protein</fullName>
    </submittedName>
</protein>